<dbReference type="Proteomes" id="UP000254866">
    <property type="component" value="Unassembled WGS sequence"/>
</dbReference>
<dbReference type="Gene3D" id="3.90.950.10">
    <property type="match status" value="1"/>
</dbReference>
<dbReference type="InterPro" id="IPR026533">
    <property type="entry name" value="NTPase/PRRC1"/>
</dbReference>
<reference evidence="2 3" key="1">
    <citation type="journal article" date="2018" name="IMA Fungus">
        <title>IMA Genome-F 9: Draft genome sequence of Annulohypoxylon stygium, Aspergillus mulundensis, Berkeleyomyces basicola (syn. Thielaviopsis basicola), Ceratocystis smalleyi, two Cercospora beticola strains, Coleophoma cylindrospora, Fusarium fracticaudum, Phialophora cf. hyalina, and Morchella septimelata.</title>
        <authorList>
            <person name="Wingfield B.D."/>
            <person name="Bills G.F."/>
            <person name="Dong Y."/>
            <person name="Huang W."/>
            <person name="Nel W.J."/>
            <person name="Swalarsk-Parry B.S."/>
            <person name="Vaghefi N."/>
            <person name="Wilken P.M."/>
            <person name="An Z."/>
            <person name="de Beer Z.W."/>
            <person name="De Vos L."/>
            <person name="Chen L."/>
            <person name="Duong T.A."/>
            <person name="Gao Y."/>
            <person name="Hammerbacher A."/>
            <person name="Kikkert J.R."/>
            <person name="Li Y."/>
            <person name="Li H."/>
            <person name="Li K."/>
            <person name="Li Q."/>
            <person name="Liu X."/>
            <person name="Ma X."/>
            <person name="Naidoo K."/>
            <person name="Pethybridge S.J."/>
            <person name="Sun J."/>
            <person name="Steenkamp E.T."/>
            <person name="van der Nest M.A."/>
            <person name="van Wyk S."/>
            <person name="Wingfield M.J."/>
            <person name="Xiong C."/>
            <person name="Yue Q."/>
            <person name="Zhang X."/>
        </authorList>
    </citation>
    <scope>NUCLEOTIDE SEQUENCE [LARGE SCALE GENOMIC DNA]</scope>
    <source>
        <strain evidence="2 3">BP 5553</strain>
    </source>
</reference>
<organism evidence="2 3">
    <name type="scientific">Venustampulla echinocandica</name>
    <dbReference type="NCBI Taxonomy" id="2656787"/>
    <lineage>
        <taxon>Eukaryota</taxon>
        <taxon>Fungi</taxon>
        <taxon>Dikarya</taxon>
        <taxon>Ascomycota</taxon>
        <taxon>Pezizomycotina</taxon>
        <taxon>Leotiomycetes</taxon>
        <taxon>Helotiales</taxon>
        <taxon>Pleuroascaceae</taxon>
        <taxon>Venustampulla</taxon>
    </lineage>
</organism>
<protein>
    <recommendedName>
        <fullName evidence="1">Non-canonical purine NTP phosphatase/PRRC1 domain-containing protein</fullName>
    </recommendedName>
</protein>
<dbReference type="RefSeq" id="XP_031867674.1">
    <property type="nucleotide sequence ID" value="XM_032016443.1"/>
</dbReference>
<proteinExistence type="predicted"/>
<evidence type="ECO:0000259" key="1">
    <source>
        <dbReference type="Pfam" id="PF01931"/>
    </source>
</evidence>
<dbReference type="Pfam" id="PF01931">
    <property type="entry name" value="NTPase_I-T"/>
    <property type="match status" value="1"/>
</dbReference>
<gene>
    <name evidence="2" type="ORF">BP5553_07820</name>
</gene>
<dbReference type="InterPro" id="IPR029001">
    <property type="entry name" value="ITPase-like_fam"/>
</dbReference>
<evidence type="ECO:0000313" key="2">
    <source>
        <dbReference type="EMBL" id="RDL34692.1"/>
    </source>
</evidence>
<feature type="domain" description="Non-canonical purine NTP phosphatase/PRRC1" evidence="1">
    <location>
        <begin position="142"/>
        <end position="268"/>
    </location>
</feature>
<keyword evidence="3" id="KW-1185">Reference proteome</keyword>
<name>A0A370THL7_9HELO</name>
<dbReference type="GeneID" id="43600669"/>
<accession>A0A370THL7</accession>
<dbReference type="EMBL" id="NPIC01000007">
    <property type="protein sequence ID" value="RDL34692.1"/>
    <property type="molecule type" value="Genomic_DNA"/>
</dbReference>
<dbReference type="SUPFAM" id="SSF52972">
    <property type="entry name" value="ITPase-like"/>
    <property type="match status" value="1"/>
</dbReference>
<comment type="caution">
    <text evidence="2">The sequence shown here is derived from an EMBL/GenBank/DDBJ whole genome shotgun (WGS) entry which is preliminary data.</text>
</comment>
<dbReference type="AlphaFoldDB" id="A0A370THL7"/>
<dbReference type="OrthoDB" id="4968544at2759"/>
<sequence length="324" mass="35137">MANIPRTTVGWLCADAGQMVMEVAAAVLDGEGQREKDLQTSPAPVLPAFSFLFFKGADRALCSLQIPTVVVADGTWTTLASQNVASYAFELIRLMTDASAMEIPLLYHTENIVPPRPDPQLPPFPLHHFPTYGNTVLLGIPTENEHKTALLHDFLAERAPDGVKVHVVTVPVASGVGEQPYNEAGVAGAYNRISNALNHLHGAEFVETFKEKLIGTVIVASIESYIQTEDIERPADFGIVVVHNATTQQTRACCSKGTTLPPEYVRRAQHFGSDGDPNHGNVTVGQILAARVPGLDKADWQAVLGGRSRYELLGEATRRLTIPW</sequence>
<evidence type="ECO:0000313" key="3">
    <source>
        <dbReference type="Proteomes" id="UP000254866"/>
    </source>
</evidence>